<organism evidence="2 3">
    <name type="scientific">Cudoniella acicularis</name>
    <dbReference type="NCBI Taxonomy" id="354080"/>
    <lineage>
        <taxon>Eukaryota</taxon>
        <taxon>Fungi</taxon>
        <taxon>Dikarya</taxon>
        <taxon>Ascomycota</taxon>
        <taxon>Pezizomycotina</taxon>
        <taxon>Leotiomycetes</taxon>
        <taxon>Helotiales</taxon>
        <taxon>Tricladiaceae</taxon>
        <taxon>Cudoniella</taxon>
    </lineage>
</organism>
<dbReference type="PROSITE" id="PS51186">
    <property type="entry name" value="GNAT"/>
    <property type="match status" value="1"/>
</dbReference>
<dbReference type="InterPro" id="IPR000182">
    <property type="entry name" value="GNAT_dom"/>
</dbReference>
<evidence type="ECO:0000259" key="1">
    <source>
        <dbReference type="PROSITE" id="PS51186"/>
    </source>
</evidence>
<dbReference type="CDD" id="cd04301">
    <property type="entry name" value="NAT_SF"/>
    <property type="match status" value="1"/>
</dbReference>
<keyword evidence="3" id="KW-1185">Reference proteome</keyword>
<feature type="domain" description="N-acetyltransferase" evidence="1">
    <location>
        <begin position="126"/>
        <end position="258"/>
    </location>
</feature>
<dbReference type="Pfam" id="PF13673">
    <property type="entry name" value="Acetyltransf_10"/>
    <property type="match status" value="1"/>
</dbReference>
<dbReference type="SUPFAM" id="SSF55729">
    <property type="entry name" value="Acyl-CoA N-acyltransferases (Nat)"/>
    <property type="match status" value="1"/>
</dbReference>
<dbReference type="PANTHER" id="PTHR42791">
    <property type="entry name" value="GNAT FAMILY ACETYLTRANSFERASE"/>
    <property type="match status" value="1"/>
</dbReference>
<dbReference type="OrthoDB" id="2832510at2759"/>
<gene>
    <name evidence="2" type="ORF">G7Y89_g13717</name>
</gene>
<dbReference type="GO" id="GO:0016747">
    <property type="term" value="F:acyltransferase activity, transferring groups other than amino-acyl groups"/>
    <property type="evidence" value="ECO:0007669"/>
    <property type="project" value="InterPro"/>
</dbReference>
<proteinExistence type="predicted"/>
<sequence length="261" mass="29500">MTLDAAFAPPPPLNLVDNLILEPKIHIPEYQLNPTNISSSLLTSPTTKIQPRTRRLTITNEQPITMKLKLEICSDSDMARSFEILSLAFGHEHPYINAAYPSHSTPSGRAIGASQLLSIKHSDPCTTFLKVTDTDTGLMIASAKWNVYNQTIPPEWELDGDFWDTEEDKEYANLLSLDLLTVDPKYQRQGAGRLLVQWGTTLADKLGFTAVVESTEYGRGLYESEGFKFIDRWETRLPEKWEGTKGKQKFIWMVRPAKKIV</sequence>
<dbReference type="Proteomes" id="UP000566819">
    <property type="component" value="Unassembled WGS sequence"/>
</dbReference>
<evidence type="ECO:0000313" key="2">
    <source>
        <dbReference type="EMBL" id="KAF4624454.1"/>
    </source>
</evidence>
<reference evidence="2 3" key="1">
    <citation type="submission" date="2020-03" db="EMBL/GenBank/DDBJ databases">
        <title>Draft Genome Sequence of Cudoniella acicularis.</title>
        <authorList>
            <person name="Buettner E."/>
            <person name="Kellner H."/>
        </authorList>
    </citation>
    <scope>NUCLEOTIDE SEQUENCE [LARGE SCALE GENOMIC DNA]</scope>
    <source>
        <strain evidence="2 3">DSM 108380</strain>
    </source>
</reference>
<name>A0A8H4R6D4_9HELO</name>
<dbReference type="InterPro" id="IPR052523">
    <property type="entry name" value="Trichothecene_AcTrans"/>
</dbReference>
<accession>A0A8H4R6D4</accession>
<comment type="caution">
    <text evidence="2">The sequence shown here is derived from an EMBL/GenBank/DDBJ whole genome shotgun (WGS) entry which is preliminary data.</text>
</comment>
<dbReference type="PANTHER" id="PTHR42791:SF14">
    <property type="entry name" value="N-ACETYLTRANSFERASE DOMAIN-CONTAINING PROTEIN"/>
    <property type="match status" value="1"/>
</dbReference>
<dbReference type="AlphaFoldDB" id="A0A8H4R6D4"/>
<protein>
    <recommendedName>
        <fullName evidence="1">N-acetyltransferase domain-containing protein</fullName>
    </recommendedName>
</protein>
<dbReference type="EMBL" id="JAAMPI010001652">
    <property type="protein sequence ID" value="KAF4624454.1"/>
    <property type="molecule type" value="Genomic_DNA"/>
</dbReference>
<dbReference type="Gene3D" id="3.40.630.30">
    <property type="match status" value="1"/>
</dbReference>
<evidence type="ECO:0000313" key="3">
    <source>
        <dbReference type="Proteomes" id="UP000566819"/>
    </source>
</evidence>
<dbReference type="InterPro" id="IPR016181">
    <property type="entry name" value="Acyl_CoA_acyltransferase"/>
</dbReference>